<sequence length="337" mass="37563">MHKDDAERYSVTIHLAAPGTPRYGRDAEGNRFLLEPSFAGHMFLSLRRSGEPLPESVGFTHAGTKDEPNRGKVDDMDVLVYDKPRFERTIEISKAQYDRILEFSADPKKHGFDMEYDFFSNACTDFAWGALNHAGLRPVGLAGEITNYEGATRVLDNIRAVNAIPQQVKGSELDKVQWNPMPKQTFREWMFTENGEQWRGNSTLAASGTPADPAHDDHARLNQIHQQVADLGAFGARNGNVSASLLALSKEQQFSRVDEVVLGEQRGDTAPQLFIVQGDRSDPAHQRASMPAEVAAQAPVEASFDRVAQLQQNEPQRDAQRLQEEQQLQQSHGPRMA</sequence>
<feature type="domain" description="X-Tfes XVIPCD" evidence="2">
    <location>
        <begin position="212"/>
        <end position="309"/>
    </location>
</feature>
<feature type="region of interest" description="Disordered" evidence="1">
    <location>
        <begin position="310"/>
        <end position="337"/>
    </location>
</feature>
<comment type="caution">
    <text evidence="3">The sequence shown here is derived from an EMBL/GenBank/DDBJ whole genome shotgun (WGS) entry which is preliminary data.</text>
</comment>
<dbReference type="Proteomes" id="UP000197090">
    <property type="component" value="Unassembled WGS sequence"/>
</dbReference>
<dbReference type="Pfam" id="PF20410">
    <property type="entry name" value="X-Tfes_XVIPCD"/>
    <property type="match status" value="1"/>
</dbReference>
<dbReference type="EMBL" id="NIVX01000015">
    <property type="protein sequence ID" value="OWQ78354.1"/>
    <property type="molecule type" value="Genomic_DNA"/>
</dbReference>
<accession>A0A246IF77</accession>
<organism evidence="3 4">
    <name type="scientific">Stenotrophomonas maltophilia</name>
    <name type="common">Pseudomonas maltophilia</name>
    <name type="synonym">Xanthomonas maltophilia</name>
    <dbReference type="NCBI Taxonomy" id="40324"/>
    <lineage>
        <taxon>Bacteria</taxon>
        <taxon>Pseudomonadati</taxon>
        <taxon>Pseudomonadota</taxon>
        <taxon>Gammaproteobacteria</taxon>
        <taxon>Lysobacterales</taxon>
        <taxon>Lysobacteraceae</taxon>
        <taxon>Stenotrophomonas</taxon>
        <taxon>Stenotrophomonas maltophilia group</taxon>
    </lineage>
</organism>
<proteinExistence type="predicted"/>
<name>A0A246IF77_STEMA</name>
<evidence type="ECO:0000256" key="1">
    <source>
        <dbReference type="SAM" id="MobiDB-lite"/>
    </source>
</evidence>
<feature type="compositionally biased region" description="Basic and acidic residues" evidence="1">
    <location>
        <begin position="315"/>
        <end position="324"/>
    </location>
</feature>
<protein>
    <recommendedName>
        <fullName evidence="2">X-Tfes XVIPCD domain-containing protein</fullName>
    </recommendedName>
</protein>
<evidence type="ECO:0000313" key="3">
    <source>
        <dbReference type="EMBL" id="OWQ78354.1"/>
    </source>
</evidence>
<dbReference type="InterPro" id="IPR046519">
    <property type="entry name" value="X-Tfes_XVIPCD"/>
</dbReference>
<evidence type="ECO:0000259" key="2">
    <source>
        <dbReference type="Pfam" id="PF20410"/>
    </source>
</evidence>
<evidence type="ECO:0000313" key="4">
    <source>
        <dbReference type="Proteomes" id="UP000197090"/>
    </source>
</evidence>
<reference evidence="3 4" key="1">
    <citation type="submission" date="2017-06" db="EMBL/GenBank/DDBJ databases">
        <authorList>
            <person name="Kim H.J."/>
            <person name="Triplett B.A."/>
        </authorList>
    </citation>
    <scope>NUCLEOTIDE SEQUENCE [LARGE SCALE GENOMIC DNA]</scope>
    <source>
        <strain evidence="3 4">594</strain>
    </source>
</reference>
<dbReference type="RefSeq" id="WP_088496199.1">
    <property type="nucleotide sequence ID" value="NZ_JAJNEH010000005.1"/>
</dbReference>
<gene>
    <name evidence="3" type="ORF">CEE63_01895</name>
</gene>
<dbReference type="AlphaFoldDB" id="A0A246IF77"/>